<name>A0AAJ8LZG8_9TREE</name>
<proteinExistence type="inferred from homology"/>
<dbReference type="SUPFAM" id="SSF51395">
    <property type="entry name" value="FMN-linked oxidoreductases"/>
    <property type="match status" value="1"/>
</dbReference>
<gene>
    <name evidence="6" type="ORF">L203_100771</name>
</gene>
<dbReference type="AlphaFoldDB" id="A0AAJ8LZG8"/>
<dbReference type="InterPro" id="IPR051799">
    <property type="entry name" value="NADH_flavin_oxidoreductase"/>
</dbReference>
<dbReference type="Pfam" id="PF00724">
    <property type="entry name" value="Oxidored_FMN"/>
    <property type="match status" value="1"/>
</dbReference>
<dbReference type="PANTHER" id="PTHR43656">
    <property type="entry name" value="BINDING OXIDOREDUCTASE, PUTATIVE (AFU_ORTHOLOGUE AFUA_2G08260)-RELATED"/>
    <property type="match status" value="1"/>
</dbReference>
<dbReference type="GO" id="GO:0016491">
    <property type="term" value="F:oxidoreductase activity"/>
    <property type="evidence" value="ECO:0007669"/>
    <property type="project" value="UniProtKB-KW"/>
</dbReference>
<keyword evidence="4" id="KW-0560">Oxidoreductase</keyword>
<dbReference type="PANTHER" id="PTHR43656:SF2">
    <property type="entry name" value="BINDING OXIDOREDUCTASE, PUTATIVE (AFU_ORTHOLOGUE AFUA_2G08260)-RELATED"/>
    <property type="match status" value="1"/>
</dbReference>
<reference evidence="6" key="1">
    <citation type="submission" date="2016-06" db="EMBL/GenBank/DDBJ databases">
        <authorList>
            <person name="Cuomo C."/>
            <person name="Litvintseva A."/>
            <person name="Heitman J."/>
            <person name="Chen Y."/>
            <person name="Sun S."/>
            <person name="Springer D."/>
            <person name="Dromer F."/>
            <person name="Young S."/>
            <person name="Zeng Q."/>
            <person name="Chapman S."/>
            <person name="Gujja S."/>
            <person name="Saif S."/>
            <person name="Birren B."/>
        </authorList>
    </citation>
    <scope>NUCLEOTIDE SEQUENCE</scope>
    <source>
        <strain evidence="6">CBS 7841</strain>
    </source>
</reference>
<evidence type="ECO:0000256" key="1">
    <source>
        <dbReference type="ARBA" id="ARBA00005979"/>
    </source>
</evidence>
<dbReference type="InterPro" id="IPR001155">
    <property type="entry name" value="OxRdtase_FMN_N"/>
</dbReference>
<comment type="similarity">
    <text evidence="1">Belongs to the NADH:flavin oxidoreductase/NADH oxidase family.</text>
</comment>
<evidence type="ECO:0000313" key="7">
    <source>
        <dbReference type="Proteomes" id="UP000094043"/>
    </source>
</evidence>
<evidence type="ECO:0000256" key="2">
    <source>
        <dbReference type="ARBA" id="ARBA00022630"/>
    </source>
</evidence>
<dbReference type="InterPro" id="IPR013785">
    <property type="entry name" value="Aldolase_TIM"/>
</dbReference>
<dbReference type="RefSeq" id="XP_066066322.1">
    <property type="nucleotide sequence ID" value="XM_066210225.1"/>
</dbReference>
<keyword evidence="3" id="KW-0288">FMN</keyword>
<dbReference type="EMBL" id="CP143784">
    <property type="protein sequence ID" value="WVN85622.1"/>
    <property type="molecule type" value="Genomic_DNA"/>
</dbReference>
<evidence type="ECO:0000256" key="4">
    <source>
        <dbReference type="ARBA" id="ARBA00023002"/>
    </source>
</evidence>
<accession>A0AAJ8LZG8</accession>
<evidence type="ECO:0000256" key="3">
    <source>
        <dbReference type="ARBA" id="ARBA00022643"/>
    </source>
</evidence>
<feature type="domain" description="NADH:flavin oxidoreductase/NADH oxidase N-terminal" evidence="5">
    <location>
        <begin position="11"/>
        <end position="206"/>
    </location>
</feature>
<reference evidence="6" key="3">
    <citation type="submission" date="2024-01" db="EMBL/GenBank/DDBJ databases">
        <authorList>
            <person name="Coelho M.A."/>
            <person name="David-Palma M."/>
            <person name="Shea T."/>
            <person name="Sun S."/>
            <person name="Cuomo C.A."/>
            <person name="Heitman J."/>
        </authorList>
    </citation>
    <scope>NUCLEOTIDE SEQUENCE</scope>
    <source>
        <strain evidence="6">CBS 7841</strain>
    </source>
</reference>
<dbReference type="Proteomes" id="UP000094043">
    <property type="component" value="Chromosome 1"/>
</dbReference>
<dbReference type="GeneID" id="91084985"/>
<protein>
    <recommendedName>
        <fullName evidence="5">NADH:flavin oxidoreductase/NADH oxidase N-terminal domain-containing protein</fullName>
    </recommendedName>
</protein>
<organism evidence="6 7">
    <name type="scientific">Cryptococcus depauperatus CBS 7841</name>
    <dbReference type="NCBI Taxonomy" id="1295531"/>
    <lineage>
        <taxon>Eukaryota</taxon>
        <taxon>Fungi</taxon>
        <taxon>Dikarya</taxon>
        <taxon>Basidiomycota</taxon>
        <taxon>Agaricomycotina</taxon>
        <taxon>Tremellomycetes</taxon>
        <taxon>Tremellales</taxon>
        <taxon>Cryptococcaceae</taxon>
        <taxon>Cryptococcus</taxon>
    </lineage>
</organism>
<evidence type="ECO:0000259" key="5">
    <source>
        <dbReference type="Pfam" id="PF00724"/>
    </source>
</evidence>
<sequence length="463" mass="50870">MNKDIEIISLPLQLPNGVTVPNRLAKAAMAEGMGRSGLTSGHLRLYRQWAEGGWGIVISGNVQVDPRHLATPFDLRVTDDPRERLAYSHLASTNSIQHEPALLLMQISHPGLQSSATLSFSRPIWEPAIAPCSARPYVGDGILGWIYEHLLWPKKSRKVESVEEWLKIVDQFVYTAEMAAEASWDGVQIHSAHGYLLAEYLSPLTNPNPTPLPGVPPMVPLRLHPLYLILRGIHQKTQKSFVKSVKVNCSDFVQGGLDEKQASEIIKNLASWDLIDIIEISGGNYSSPAFASAETLSLPLSKRQSLFAHFTTFLLPSLPPPPLGPAILLTGGLHRRRLIASSLRERACDLVGIGRPACLVPDIPMRIILNIKVPDDCAEVGGYTIPQSNFLKFVLGGSSKAGGGIPLVGAGISTMWHTWQMCRIGRGVQPDREMPWLRGLIIESIWKGMAKREGDGIAHDRNY</sequence>
<evidence type="ECO:0000313" key="6">
    <source>
        <dbReference type="EMBL" id="WVN85622.1"/>
    </source>
</evidence>
<keyword evidence="2" id="KW-0285">Flavoprotein</keyword>
<reference evidence="6" key="2">
    <citation type="journal article" date="2022" name="Elife">
        <title>Obligate sexual reproduction of a homothallic fungus closely related to the Cryptococcus pathogenic species complex.</title>
        <authorList>
            <person name="Passer A.R."/>
            <person name="Clancey S.A."/>
            <person name="Shea T."/>
            <person name="David-Palma M."/>
            <person name="Averette A.F."/>
            <person name="Boekhout T."/>
            <person name="Porcel B.M."/>
            <person name="Nowrousian M."/>
            <person name="Cuomo C.A."/>
            <person name="Sun S."/>
            <person name="Heitman J."/>
            <person name="Coelho M.A."/>
        </authorList>
    </citation>
    <scope>NUCLEOTIDE SEQUENCE</scope>
    <source>
        <strain evidence="6">CBS 7841</strain>
    </source>
</reference>
<keyword evidence="7" id="KW-1185">Reference proteome</keyword>
<dbReference type="KEGG" id="cdep:91084985"/>
<dbReference type="GO" id="GO:0010181">
    <property type="term" value="F:FMN binding"/>
    <property type="evidence" value="ECO:0007669"/>
    <property type="project" value="InterPro"/>
</dbReference>
<dbReference type="Gene3D" id="3.20.20.70">
    <property type="entry name" value="Aldolase class I"/>
    <property type="match status" value="1"/>
</dbReference>